<comment type="subcellular location">
    <subcellularLocation>
        <location evidence="2">Mitochondrion inner membrane</location>
        <topology evidence="2">Peripheral membrane protein</topology>
        <orientation evidence="2">Matrix side</orientation>
    </subcellularLocation>
</comment>
<dbReference type="Pfam" id="PF05071">
    <property type="entry name" value="NDUFA12"/>
    <property type="match status" value="1"/>
</dbReference>
<evidence type="ECO:0000313" key="3">
    <source>
        <dbReference type="EMBL" id="CAC5402944.1"/>
    </source>
</evidence>
<evidence type="ECO:0000256" key="2">
    <source>
        <dbReference type="RuleBase" id="RU363103"/>
    </source>
</evidence>
<accession>A0A6J8D722</accession>
<dbReference type="InterPro" id="IPR007763">
    <property type="entry name" value="NDUFA12"/>
</dbReference>
<reference evidence="3 4" key="1">
    <citation type="submission" date="2020-06" db="EMBL/GenBank/DDBJ databases">
        <authorList>
            <person name="Li R."/>
            <person name="Bekaert M."/>
        </authorList>
    </citation>
    <scope>NUCLEOTIDE SEQUENCE [LARGE SCALE GENOMIC DNA]</scope>
    <source>
        <strain evidence="4">wild</strain>
    </source>
</reference>
<dbReference type="AlphaFoldDB" id="A0A6J8D722"/>
<dbReference type="PANTHER" id="PTHR12910:SF2">
    <property type="entry name" value="NADH DEHYDROGENASE [UBIQUINONE] 1 ALPHA SUBCOMPLEX SUBUNIT 12"/>
    <property type="match status" value="1"/>
</dbReference>
<keyword evidence="2" id="KW-0496">Mitochondrion</keyword>
<dbReference type="GO" id="GO:0005743">
    <property type="term" value="C:mitochondrial inner membrane"/>
    <property type="evidence" value="ECO:0007669"/>
    <property type="project" value="UniProtKB-SubCell"/>
</dbReference>
<keyword evidence="4" id="KW-1185">Reference proteome</keyword>
<keyword evidence="2" id="KW-0472">Membrane</keyword>
<keyword evidence="2" id="KW-0813">Transport</keyword>
<comment type="similarity">
    <text evidence="1 2">Belongs to the complex I NDUFA12 subunit family.</text>
</comment>
<comment type="function">
    <text evidence="2">Accessory subunit of the mitochondrial membrane respiratory chain NADH dehydrogenase (Complex I), that is believed not to be involved in catalysis. Complex I functions in the transfer of electrons from NADH to the respiratory chain. The immediate electron acceptor for the enzyme is believed to be ubiquinone.</text>
</comment>
<protein>
    <recommendedName>
        <fullName evidence="2">NADH dehydrogenase [ubiquinone] 1 alpha subcomplex subunit 12</fullName>
    </recommendedName>
</protein>
<dbReference type="Proteomes" id="UP000507470">
    <property type="component" value="Unassembled WGS sequence"/>
</dbReference>
<dbReference type="OrthoDB" id="274641at2759"/>
<proteinExistence type="inferred from homology"/>
<keyword evidence="2" id="KW-0999">Mitochondrion inner membrane</keyword>
<keyword evidence="2" id="KW-0679">Respiratory chain</keyword>
<dbReference type="PANTHER" id="PTHR12910">
    <property type="entry name" value="NADH-UBIQUINONE OXIDOREDUCTASE SUBUNIT B17.2"/>
    <property type="match status" value="1"/>
</dbReference>
<sequence length="169" mass="19975">MWRIVADNLTRNQFVNRWGLPGAVSSKLKMSFIRPYTEVFKSLRRIIQQNGGVMSSVKTMFYTDDLKEGTLKGTDRYGNNYYENNKYFIGRNRWVVYNRNQGFCYDSSQIPAEWHGWLHYSTDETPVDNPPVKRKWMVDVHKENLSGTKECYVPYSTTRPKIESWQPPQ</sequence>
<dbReference type="GO" id="GO:0006979">
    <property type="term" value="P:response to oxidative stress"/>
    <property type="evidence" value="ECO:0007669"/>
    <property type="project" value="TreeGrafter"/>
</dbReference>
<gene>
    <name evidence="3" type="ORF">MCOR_36867</name>
</gene>
<keyword evidence="2" id="KW-0249">Electron transport</keyword>
<name>A0A6J8D722_MYTCO</name>
<dbReference type="GO" id="GO:0045271">
    <property type="term" value="C:respiratory chain complex I"/>
    <property type="evidence" value="ECO:0007669"/>
    <property type="project" value="InterPro"/>
</dbReference>
<evidence type="ECO:0000256" key="1">
    <source>
        <dbReference type="ARBA" id="ARBA00007355"/>
    </source>
</evidence>
<comment type="subunit">
    <text evidence="2">Complex I is composed of 45 different subunits.</text>
</comment>
<dbReference type="EMBL" id="CACVKT020006656">
    <property type="protein sequence ID" value="CAC5402944.1"/>
    <property type="molecule type" value="Genomic_DNA"/>
</dbReference>
<organism evidence="3 4">
    <name type="scientific">Mytilus coruscus</name>
    <name type="common">Sea mussel</name>
    <dbReference type="NCBI Taxonomy" id="42192"/>
    <lineage>
        <taxon>Eukaryota</taxon>
        <taxon>Metazoa</taxon>
        <taxon>Spiralia</taxon>
        <taxon>Lophotrochozoa</taxon>
        <taxon>Mollusca</taxon>
        <taxon>Bivalvia</taxon>
        <taxon>Autobranchia</taxon>
        <taxon>Pteriomorphia</taxon>
        <taxon>Mytilida</taxon>
        <taxon>Mytiloidea</taxon>
        <taxon>Mytilidae</taxon>
        <taxon>Mytilinae</taxon>
        <taxon>Mytilus</taxon>
    </lineage>
</organism>
<evidence type="ECO:0000313" key="4">
    <source>
        <dbReference type="Proteomes" id="UP000507470"/>
    </source>
</evidence>